<name>A0A5Q0TG44_9VIBR</name>
<reference evidence="1 2" key="1">
    <citation type="submission" date="2019-10" db="EMBL/GenBank/DDBJ databases">
        <title>Vibrio sp. nov., isolated from Coralline algae surface.</title>
        <authorList>
            <person name="Geng Y."/>
            <person name="Zhang X."/>
        </authorList>
    </citation>
    <scope>NUCLEOTIDE SEQUENCE [LARGE SCALE GENOMIC DNA]</scope>
    <source>
        <strain evidence="1 2">SM1977</strain>
    </source>
</reference>
<evidence type="ECO:0000313" key="1">
    <source>
        <dbReference type="EMBL" id="QGA66128.1"/>
    </source>
</evidence>
<organism evidence="1 2">
    <name type="scientific">Vibrio algicola</name>
    <dbReference type="NCBI Taxonomy" id="2662262"/>
    <lineage>
        <taxon>Bacteria</taxon>
        <taxon>Pseudomonadati</taxon>
        <taxon>Pseudomonadota</taxon>
        <taxon>Gammaproteobacteria</taxon>
        <taxon>Vibrionales</taxon>
        <taxon>Vibrionaceae</taxon>
        <taxon>Vibrio</taxon>
    </lineage>
</organism>
<protein>
    <recommendedName>
        <fullName evidence="3">Uracil-DNA glycosylase-like domain-containing protein</fullName>
    </recommendedName>
</protein>
<evidence type="ECO:0000313" key="2">
    <source>
        <dbReference type="Proteomes" id="UP000348942"/>
    </source>
</evidence>
<sequence length="206" mass="23514">MSNVFFRPWIGEHFNNENSLFDNKILVLGDSHYCEDGDLEQGTKSSSDLTTEVMTVYLDQNQTASWKGTYSKFMNSFIANSQLTNQSRSNLWNSVAFYNYLQVSAGTGARQTHHYSYAESKHQSALLEIINELQPDVIISWGNKVWDAIPDDFGYGRYSDNPIFDNCCCVYPFKNKEIKLIGITHPSTSYDSSYWSNVFNELGVNT</sequence>
<gene>
    <name evidence="1" type="ORF">GFB47_11690</name>
</gene>
<proteinExistence type="predicted"/>
<dbReference type="Proteomes" id="UP000348942">
    <property type="component" value="Chromosome 2"/>
</dbReference>
<keyword evidence="2" id="KW-1185">Reference proteome</keyword>
<dbReference type="AlphaFoldDB" id="A0A5Q0TG44"/>
<accession>A0A5Q0TG44</accession>
<evidence type="ECO:0008006" key="3">
    <source>
        <dbReference type="Google" id="ProtNLM"/>
    </source>
</evidence>
<dbReference type="EMBL" id="CP045700">
    <property type="protein sequence ID" value="QGA66128.1"/>
    <property type="molecule type" value="Genomic_DNA"/>
</dbReference>
<dbReference type="RefSeq" id="WP_153448265.1">
    <property type="nucleotide sequence ID" value="NZ_CP045700.1"/>
</dbReference>